<dbReference type="RefSeq" id="WP_144842482.1">
    <property type="nucleotide sequence ID" value="NZ_VNJI01000001.1"/>
</dbReference>
<dbReference type="AlphaFoldDB" id="A0A559KIK8"/>
<proteinExistence type="predicted"/>
<accession>A0A559KIK8</accession>
<feature type="region of interest" description="Disordered" evidence="1">
    <location>
        <begin position="42"/>
        <end position="68"/>
    </location>
</feature>
<name>A0A559KIK8_9BACL</name>
<dbReference type="EMBL" id="VNJI01000001">
    <property type="protein sequence ID" value="TVY11898.1"/>
    <property type="molecule type" value="Genomic_DNA"/>
</dbReference>
<sequence>MNKAKMTFRFDQEQRQTGNRGGRQEPKLEAKVIPLHSEEYSVVEETTREETIAPALRGTEGGKPAAPEPKFIDAQQLNQYTTDFGGWQSSFDAETQRIESIIRASGGATVNPETGYVEPKQEQEREPEPRPEEEMRDHRWYSPQETAYYSKNPGGGSWLKITTSVAGAVITGVAFGFLVLSMFSGGDEEAKVKPVDAGTATKQVQGAVKPGDATGQTTGKSTDTAVKPGDKAAAGDPASASAAQTASATTGVAVSLPARSYTFLQGGVFSSAQGADTAAADFKKKGLAAAADAGDKFPVYVGMGMNRDEALGLSAQFQQKKIDVLVKPFDIPAVSKIKWNGKQADLFQSYITQGDKLITLITAQTITHLGDAKPAPIDESALQAIKTAHQAWSGSSTAVSDGLGEAGKASLPKMNSALNTAVLSLDEYKKSPSAAYLWQAQGALMQYIVAEKELLKATAVQ</sequence>
<evidence type="ECO:0000313" key="2">
    <source>
        <dbReference type="EMBL" id="TVY11898.1"/>
    </source>
</evidence>
<organism evidence="2 3">
    <name type="scientific">Paenibacillus cremeus</name>
    <dbReference type="NCBI Taxonomy" id="2163881"/>
    <lineage>
        <taxon>Bacteria</taxon>
        <taxon>Bacillati</taxon>
        <taxon>Bacillota</taxon>
        <taxon>Bacilli</taxon>
        <taxon>Bacillales</taxon>
        <taxon>Paenibacillaceae</taxon>
        <taxon>Paenibacillus</taxon>
    </lineage>
</organism>
<evidence type="ECO:0000313" key="3">
    <source>
        <dbReference type="Proteomes" id="UP000317036"/>
    </source>
</evidence>
<feature type="compositionally biased region" description="Basic and acidic residues" evidence="1">
    <location>
        <begin position="119"/>
        <end position="137"/>
    </location>
</feature>
<comment type="caution">
    <text evidence="2">The sequence shown here is derived from an EMBL/GenBank/DDBJ whole genome shotgun (WGS) entry which is preliminary data.</text>
</comment>
<feature type="region of interest" description="Disordered" evidence="1">
    <location>
        <begin position="107"/>
        <end position="137"/>
    </location>
</feature>
<feature type="compositionally biased region" description="Polar residues" evidence="1">
    <location>
        <begin position="214"/>
        <end position="224"/>
    </location>
</feature>
<protein>
    <recommendedName>
        <fullName evidence="4">SPOR domain-containing protein</fullName>
    </recommendedName>
</protein>
<keyword evidence="3" id="KW-1185">Reference proteome</keyword>
<dbReference type="OrthoDB" id="2680382at2"/>
<evidence type="ECO:0008006" key="4">
    <source>
        <dbReference type="Google" id="ProtNLM"/>
    </source>
</evidence>
<reference evidence="2 3" key="1">
    <citation type="submission" date="2019-07" db="EMBL/GenBank/DDBJ databases">
        <authorList>
            <person name="Kim J."/>
        </authorList>
    </citation>
    <scope>NUCLEOTIDE SEQUENCE [LARGE SCALE GENOMIC DNA]</scope>
    <source>
        <strain evidence="2 3">JC52</strain>
    </source>
</reference>
<feature type="region of interest" description="Disordered" evidence="1">
    <location>
        <begin position="203"/>
        <end position="238"/>
    </location>
</feature>
<gene>
    <name evidence="2" type="ORF">FPZ49_01025</name>
</gene>
<dbReference type="Proteomes" id="UP000317036">
    <property type="component" value="Unassembled WGS sequence"/>
</dbReference>
<evidence type="ECO:0000256" key="1">
    <source>
        <dbReference type="SAM" id="MobiDB-lite"/>
    </source>
</evidence>
<feature type="region of interest" description="Disordered" evidence="1">
    <location>
        <begin position="1"/>
        <end position="27"/>
    </location>
</feature>